<sequence>MPYTLMKNVEFFTAALSRKYVFALQLGPDGMYSRVGTGIVEMFSDDLVRLKNFDGTATLYSRNDTKFQH</sequence>
<dbReference type="RefSeq" id="WP_038697395.1">
    <property type="nucleotide sequence ID" value="NZ_CP009286.1"/>
</dbReference>
<evidence type="ECO:0000313" key="1">
    <source>
        <dbReference type="EMBL" id="AIQ64825.1"/>
    </source>
</evidence>
<name>A0A089LXG9_9BACL</name>
<dbReference type="OrthoDB" id="2627004at2"/>
<proteinExistence type="predicted"/>
<organism evidence="1 2">
    <name type="scientific">Paenibacillus stellifer</name>
    <dbReference type="NCBI Taxonomy" id="169760"/>
    <lineage>
        <taxon>Bacteria</taxon>
        <taxon>Bacillati</taxon>
        <taxon>Bacillota</taxon>
        <taxon>Bacilli</taxon>
        <taxon>Bacillales</taxon>
        <taxon>Paenibacillaceae</taxon>
        <taxon>Paenibacillus</taxon>
    </lineage>
</organism>
<protein>
    <submittedName>
        <fullName evidence="1">Uncharacterized protein</fullName>
    </submittedName>
</protein>
<dbReference type="AlphaFoldDB" id="A0A089LXG9"/>
<dbReference type="Proteomes" id="UP000029507">
    <property type="component" value="Chromosome"/>
</dbReference>
<dbReference type="KEGG" id="pste:PSTEL_18600"/>
<gene>
    <name evidence="1" type="ORF">PSTEL_18600</name>
</gene>
<reference evidence="1 2" key="1">
    <citation type="submission" date="2014-08" db="EMBL/GenBank/DDBJ databases">
        <title>Comparative genomics of the Paenibacillus odorifer group.</title>
        <authorList>
            <person name="den Bakker H.C."/>
            <person name="Tsai Y.-C."/>
            <person name="Martin N."/>
            <person name="Korlach J."/>
            <person name="Wiedmann M."/>
        </authorList>
    </citation>
    <scope>NUCLEOTIDE SEQUENCE [LARGE SCALE GENOMIC DNA]</scope>
    <source>
        <strain evidence="1 2">DSM 14472</strain>
    </source>
</reference>
<accession>A0A089LXG9</accession>
<keyword evidence="2" id="KW-1185">Reference proteome</keyword>
<dbReference type="EMBL" id="CP009286">
    <property type="protein sequence ID" value="AIQ64825.1"/>
    <property type="molecule type" value="Genomic_DNA"/>
</dbReference>
<dbReference type="HOGENOM" id="CLU_190693_0_0_9"/>
<evidence type="ECO:0000313" key="2">
    <source>
        <dbReference type="Proteomes" id="UP000029507"/>
    </source>
</evidence>